<dbReference type="Proteomes" id="UP000045824">
    <property type="component" value="Unassembled WGS sequence"/>
</dbReference>
<name>A0A0T9M213_YERKR</name>
<protein>
    <submittedName>
        <fullName evidence="1">Pyridoxamine 5'-phosphate oxidase</fullName>
    </submittedName>
</protein>
<evidence type="ECO:0000313" key="1">
    <source>
        <dbReference type="EMBL" id="CNF51738.1"/>
    </source>
</evidence>
<dbReference type="SUPFAM" id="SSF50475">
    <property type="entry name" value="FMN-binding split barrel"/>
    <property type="match status" value="1"/>
</dbReference>
<dbReference type="Gene3D" id="2.30.110.10">
    <property type="entry name" value="Electron Transport, Fmn-binding Protein, Chain A"/>
    <property type="match status" value="1"/>
</dbReference>
<reference evidence="1 2" key="1">
    <citation type="submission" date="2015-03" db="EMBL/GenBank/DDBJ databases">
        <authorList>
            <person name="Murphy D."/>
        </authorList>
    </citation>
    <scope>NUCLEOTIDE SEQUENCE [LARGE SCALE GENOMIC DNA]</scope>
    <source>
        <strain evidence="1 2">FCF326</strain>
    </source>
</reference>
<dbReference type="AlphaFoldDB" id="A0A0T9M213"/>
<organism evidence="1 2">
    <name type="scientific">Yersinia kristensenii</name>
    <dbReference type="NCBI Taxonomy" id="28152"/>
    <lineage>
        <taxon>Bacteria</taxon>
        <taxon>Pseudomonadati</taxon>
        <taxon>Pseudomonadota</taxon>
        <taxon>Gammaproteobacteria</taxon>
        <taxon>Enterobacterales</taxon>
        <taxon>Yersiniaceae</taxon>
        <taxon>Yersinia</taxon>
    </lineage>
</organism>
<accession>A0A0T9M213</accession>
<evidence type="ECO:0000313" key="2">
    <source>
        <dbReference type="Proteomes" id="UP000045824"/>
    </source>
</evidence>
<dbReference type="InterPro" id="IPR012349">
    <property type="entry name" value="Split_barrel_FMN-bd"/>
</dbReference>
<proteinExistence type="predicted"/>
<dbReference type="EMBL" id="CPYI01000021">
    <property type="protein sequence ID" value="CNF51738.1"/>
    <property type="molecule type" value="Genomic_DNA"/>
</dbReference>
<sequence>MERLIIKVGGNMSPVERSLYLLQSARFFTLASRSLDGRVWASTVNYVPVFTPLRVIWCSMRLSRHSENIRQYSQVSGSVFRTDLQDAPPPGLDGAQFIGVSREIPTDESAEFYDYFSHYNFPDEAIRAEWMPPLSEFTGNGLRRFYELTISEWWLLDIDQWQVTREDRRIAVNIDTLINK</sequence>
<gene>
    <name evidence="1" type="ORF">ERS008491_03999</name>
</gene>